<feature type="compositionally biased region" description="Basic and acidic residues" evidence="1">
    <location>
        <begin position="80"/>
        <end position="94"/>
    </location>
</feature>
<dbReference type="OrthoDB" id="2549725at2759"/>
<name>A0A061HA86_9BASI</name>
<dbReference type="KEGG" id="pfp:PFL1_02500"/>
<feature type="region of interest" description="Disordered" evidence="1">
    <location>
        <begin position="76"/>
        <end position="131"/>
    </location>
</feature>
<dbReference type="GeneID" id="19316620"/>
<dbReference type="HOGENOM" id="CLU_495375_0_0_1"/>
<dbReference type="eggNOG" id="ENOG502RDY7">
    <property type="taxonomic scope" value="Eukaryota"/>
</dbReference>
<dbReference type="RefSeq" id="XP_007878208.1">
    <property type="nucleotide sequence ID" value="XM_007880017.1"/>
</dbReference>
<reference evidence="2 3" key="1">
    <citation type="journal article" date="2013" name="Plant Cell">
        <title>The transition from a phytopathogenic smut ancestor to an anamorphic biocontrol agent deciphered by comparative whole-genome analysis.</title>
        <authorList>
            <person name="Lefebvre F."/>
            <person name="Joly D.L."/>
            <person name="Labbe C."/>
            <person name="Teichmann B."/>
            <person name="Linning R."/>
            <person name="Belzile F."/>
            <person name="Bakkeren G."/>
            <person name="Belanger R.R."/>
        </authorList>
    </citation>
    <scope>NUCLEOTIDE SEQUENCE [LARGE SCALE GENOMIC DNA]</scope>
    <source>
        <strain evidence="2 3">PF-1</strain>
    </source>
</reference>
<dbReference type="AlphaFoldDB" id="A0A061HA86"/>
<proteinExistence type="predicted"/>
<gene>
    <name evidence="2" type="ORF">PFL1_02500</name>
</gene>
<feature type="region of interest" description="Disordered" evidence="1">
    <location>
        <begin position="318"/>
        <end position="347"/>
    </location>
</feature>
<feature type="region of interest" description="Disordered" evidence="1">
    <location>
        <begin position="154"/>
        <end position="192"/>
    </location>
</feature>
<evidence type="ECO:0000256" key="1">
    <source>
        <dbReference type="SAM" id="MobiDB-lite"/>
    </source>
</evidence>
<sequence>MTPTSGDGDVDGRHITDAAVIVDERPLPPRQLTLASTPPLPARLSQFIRPQQGEVQQPSVATVSERLQRARIDHLRHRRNVEDEQLRKQRRQQDHAVPSGSTQAVSSTAARPKTSSALPPLASGSNPGLAFLSHTSLNQQERDQRLRNRQIQRRIAGPIPPQSWRQDDNSNSGQGPDNEDATLRSRSSHAQIEARIETRKRAVLARRHRVCSALRALLDERDEATSQVRLAQRLPTLRNMALCAIAALAIPTSNQGSKAQRRYRAELFDLSIDHIPPHLRRTMATLCGRQARVLGATAETLLSLLRPTHARTGAVLKSTASLRPDSASANEAGSDDDDDDDGADWDAEDDEPVAQLVAQKPKSTPESSRWTANLVDLSYYDLLGPAQVRSVLNSNLVVANSHVNLRALSLAGFRLDFADPDALLRILAKLANLELLSLAGSSGSSSSALDHGMFLKRLSRATPRLQVLDLSYCAWVDSQAVCCVSWSEWPRLDHLVLKGCEPLQHPVVVSCEREDLDAPPELPDASVGDGRGVAAANFVAPWHALHHGQGRRDGQASTVRSSVLVATRPGILPGTGATSQSAAASDGGRHEDAVRALTRQASASWTAGRVRGSGHTKAVSYTQSFVRCPTSGKEVEQWQWERAMVLDAVRGRLKGGGRRWVEVWF</sequence>
<evidence type="ECO:0000313" key="2">
    <source>
        <dbReference type="EMBL" id="EPQ29827.1"/>
    </source>
</evidence>
<feature type="compositionally biased region" description="Polar residues" evidence="1">
    <location>
        <begin position="99"/>
        <end position="117"/>
    </location>
</feature>
<dbReference type="SUPFAM" id="SSF52047">
    <property type="entry name" value="RNI-like"/>
    <property type="match status" value="1"/>
</dbReference>
<dbReference type="InterPro" id="IPR032675">
    <property type="entry name" value="LRR_dom_sf"/>
</dbReference>
<dbReference type="EMBL" id="KE361629">
    <property type="protein sequence ID" value="EPQ29827.1"/>
    <property type="molecule type" value="Genomic_DNA"/>
</dbReference>
<protein>
    <submittedName>
        <fullName evidence="2">Uncharacterized protein</fullName>
    </submittedName>
</protein>
<feature type="compositionally biased region" description="Acidic residues" evidence="1">
    <location>
        <begin position="333"/>
        <end position="347"/>
    </location>
</feature>
<organism evidence="2 3">
    <name type="scientific">Pseudozyma flocculosa PF-1</name>
    <dbReference type="NCBI Taxonomy" id="1277687"/>
    <lineage>
        <taxon>Eukaryota</taxon>
        <taxon>Fungi</taxon>
        <taxon>Dikarya</taxon>
        <taxon>Basidiomycota</taxon>
        <taxon>Ustilaginomycotina</taxon>
        <taxon>Ustilaginomycetes</taxon>
        <taxon>Ustilaginales</taxon>
        <taxon>Ustilaginaceae</taxon>
        <taxon>Pseudozyma</taxon>
    </lineage>
</organism>
<dbReference type="Proteomes" id="UP000053664">
    <property type="component" value="Unassembled WGS sequence"/>
</dbReference>
<accession>A0A061HA86</accession>
<evidence type="ECO:0000313" key="3">
    <source>
        <dbReference type="Proteomes" id="UP000053664"/>
    </source>
</evidence>
<dbReference type="Gene3D" id="3.80.10.10">
    <property type="entry name" value="Ribonuclease Inhibitor"/>
    <property type="match status" value="1"/>
</dbReference>